<organism evidence="3 4">
    <name type="scientific">Sphagnurus paluster</name>
    <dbReference type="NCBI Taxonomy" id="117069"/>
    <lineage>
        <taxon>Eukaryota</taxon>
        <taxon>Fungi</taxon>
        <taxon>Dikarya</taxon>
        <taxon>Basidiomycota</taxon>
        <taxon>Agaricomycotina</taxon>
        <taxon>Agaricomycetes</taxon>
        <taxon>Agaricomycetidae</taxon>
        <taxon>Agaricales</taxon>
        <taxon>Tricholomatineae</taxon>
        <taxon>Lyophyllaceae</taxon>
        <taxon>Sphagnurus</taxon>
    </lineage>
</organism>
<dbReference type="InterPro" id="IPR040976">
    <property type="entry name" value="Pkinase_fungal"/>
</dbReference>
<evidence type="ECO:0000313" key="4">
    <source>
        <dbReference type="Proteomes" id="UP000717328"/>
    </source>
</evidence>
<dbReference type="PANTHER" id="PTHR38248">
    <property type="entry name" value="FUNK1 6"/>
    <property type="match status" value="1"/>
</dbReference>
<reference evidence="3" key="2">
    <citation type="submission" date="2021-10" db="EMBL/GenBank/DDBJ databases">
        <title>Phylogenomics reveals ancestral predisposition of the termite-cultivated fungus Termitomyces towards a domesticated lifestyle.</title>
        <authorList>
            <person name="Auxier B."/>
            <person name="Grum-Grzhimaylo A."/>
            <person name="Cardenas M.E."/>
            <person name="Lodge J.D."/>
            <person name="Laessoe T."/>
            <person name="Pedersen O."/>
            <person name="Smith M.E."/>
            <person name="Kuyper T.W."/>
            <person name="Franco-Molano E.A."/>
            <person name="Baroni T.J."/>
            <person name="Aanen D.K."/>
        </authorList>
    </citation>
    <scope>NUCLEOTIDE SEQUENCE</scope>
    <source>
        <strain evidence="3">D49</strain>
    </source>
</reference>
<dbReference type="PANTHER" id="PTHR38248:SF2">
    <property type="entry name" value="FUNK1 11"/>
    <property type="match status" value="1"/>
</dbReference>
<name>A0A9P7FXA9_9AGAR</name>
<dbReference type="Pfam" id="PF17667">
    <property type="entry name" value="Pkinase_fungal"/>
    <property type="match status" value="1"/>
</dbReference>
<sequence>MSISSLEARCLTGGATSVCDASGGEDEPELVCKVYHLEMKRPNEGETLKLIYKKVQEADFSTMKPLSYMDSYGDTPSCTTSRVKTMLRIDWERHRTIRVIACEKLQPITSQIGRAFMRAWLEVVKCHALLWSIGVRYGKPSLWNIMYSGEHKCGVLTDFDLSILNSRRRVPGTDRKGTKPFMAIELLSENDWQGNLSRQYHHELKPFVWILAFVCFRYQDGKELENTIVDSWMTGDPVTCKAKKLIFAFDIDGFDKYVVSSFKHEWQLAKELVDWVTHQRRQRTACARSEDEDPYYSDSSSSDSDSKLTDPLPPPVDLPSVWEAFVRQVHAGRKFKGLSYLRDLIKELGLKDVLGMAKPDKS</sequence>
<feature type="region of interest" description="Disordered" evidence="1">
    <location>
        <begin position="286"/>
        <end position="314"/>
    </location>
</feature>
<proteinExistence type="predicted"/>
<protein>
    <recommendedName>
        <fullName evidence="2">Fungal-type protein kinase domain-containing protein</fullName>
    </recommendedName>
</protein>
<reference evidence="3" key="1">
    <citation type="submission" date="2021-02" db="EMBL/GenBank/DDBJ databases">
        <authorList>
            <person name="Nieuwenhuis M."/>
            <person name="Van De Peppel L.J.J."/>
        </authorList>
    </citation>
    <scope>NUCLEOTIDE SEQUENCE</scope>
    <source>
        <strain evidence="3">D49</strain>
    </source>
</reference>
<dbReference type="InterPro" id="IPR011009">
    <property type="entry name" value="Kinase-like_dom_sf"/>
</dbReference>
<evidence type="ECO:0000313" key="3">
    <source>
        <dbReference type="EMBL" id="KAG5638945.1"/>
    </source>
</evidence>
<dbReference type="OrthoDB" id="5569250at2759"/>
<evidence type="ECO:0000256" key="1">
    <source>
        <dbReference type="SAM" id="MobiDB-lite"/>
    </source>
</evidence>
<feature type="domain" description="Fungal-type protein kinase" evidence="2">
    <location>
        <begin position="116"/>
        <end position="215"/>
    </location>
</feature>
<dbReference type="EMBL" id="JABCKI010005737">
    <property type="protein sequence ID" value="KAG5638945.1"/>
    <property type="molecule type" value="Genomic_DNA"/>
</dbReference>
<dbReference type="AlphaFoldDB" id="A0A9P7FXA9"/>
<dbReference type="SUPFAM" id="SSF56112">
    <property type="entry name" value="Protein kinase-like (PK-like)"/>
    <property type="match status" value="1"/>
</dbReference>
<comment type="caution">
    <text evidence="3">The sequence shown here is derived from an EMBL/GenBank/DDBJ whole genome shotgun (WGS) entry which is preliminary data.</text>
</comment>
<gene>
    <name evidence="3" type="ORF">H0H81_008445</name>
</gene>
<evidence type="ECO:0000259" key="2">
    <source>
        <dbReference type="Pfam" id="PF17667"/>
    </source>
</evidence>
<keyword evidence="4" id="KW-1185">Reference proteome</keyword>
<accession>A0A9P7FXA9</accession>
<dbReference type="Proteomes" id="UP000717328">
    <property type="component" value="Unassembled WGS sequence"/>
</dbReference>